<sequence length="39" mass="4330">MIASSSGLIGLQSWELLGMLRAVYPRPQPFPQIGRQTET</sequence>
<protein>
    <submittedName>
        <fullName evidence="1">Uncharacterized protein</fullName>
    </submittedName>
</protein>
<organism evidence="1">
    <name type="scientific">Phage sp. ct4bw6</name>
    <dbReference type="NCBI Taxonomy" id="2826747"/>
    <lineage>
        <taxon>Viruses</taxon>
    </lineage>
</organism>
<name>A0A8S5MV52_9VIRU</name>
<evidence type="ECO:0000313" key="1">
    <source>
        <dbReference type="EMBL" id="DAD85975.1"/>
    </source>
</evidence>
<dbReference type="EMBL" id="BK014991">
    <property type="protein sequence ID" value="DAD85975.1"/>
    <property type="molecule type" value="Genomic_DNA"/>
</dbReference>
<proteinExistence type="predicted"/>
<reference evidence="1" key="1">
    <citation type="journal article" date="2021" name="Proc. Natl. Acad. Sci. U.S.A.">
        <title>A Catalog of Tens of Thousands of Viruses from Human Metagenomes Reveals Hidden Associations with Chronic Diseases.</title>
        <authorList>
            <person name="Tisza M.J."/>
            <person name="Buck C.B."/>
        </authorList>
    </citation>
    <scope>NUCLEOTIDE SEQUENCE</scope>
    <source>
        <strain evidence="1">Ct4bw6</strain>
    </source>
</reference>
<accession>A0A8S5MV52</accession>